<protein>
    <submittedName>
        <fullName evidence="7">Rne/Rng family ribonuclease</fullName>
    </submittedName>
</protein>
<dbReference type="SUPFAM" id="SSF50249">
    <property type="entry name" value="Nucleic acid-binding proteins"/>
    <property type="match status" value="1"/>
</dbReference>
<dbReference type="Pfam" id="PF10150">
    <property type="entry name" value="RNase_E_G"/>
    <property type="match status" value="1"/>
</dbReference>
<dbReference type="InterPro" id="IPR012340">
    <property type="entry name" value="NA-bd_OB-fold"/>
</dbReference>
<feature type="domain" description="S1 motif" evidence="6">
    <location>
        <begin position="37"/>
        <end position="101"/>
    </location>
</feature>
<evidence type="ECO:0000313" key="7">
    <source>
        <dbReference type="EMBL" id="GAA0456893.1"/>
    </source>
</evidence>
<keyword evidence="4" id="KW-0460">Magnesium</keyword>
<dbReference type="PANTHER" id="PTHR30001">
    <property type="entry name" value="RIBONUCLEASE"/>
    <property type="match status" value="1"/>
</dbReference>
<dbReference type="RefSeq" id="WP_343782169.1">
    <property type="nucleotide sequence ID" value="NZ_BAAACZ010000009.1"/>
</dbReference>
<comment type="caution">
    <text evidence="7">The sequence shown here is derived from an EMBL/GenBank/DDBJ whole genome shotgun (WGS) entry which is preliminary data.</text>
</comment>
<dbReference type="Proteomes" id="UP001500740">
    <property type="component" value="Unassembled WGS sequence"/>
</dbReference>
<dbReference type="InterPro" id="IPR019307">
    <property type="entry name" value="RNA-bd_AU-1/RNase_E/G"/>
</dbReference>
<dbReference type="InterPro" id="IPR003029">
    <property type="entry name" value="S1_domain"/>
</dbReference>
<evidence type="ECO:0000256" key="3">
    <source>
        <dbReference type="ARBA" id="ARBA00022801"/>
    </source>
</evidence>
<organism evidence="7 8">
    <name type="scientific">Alkalibacillus silvisoli</name>
    <dbReference type="NCBI Taxonomy" id="392823"/>
    <lineage>
        <taxon>Bacteria</taxon>
        <taxon>Bacillati</taxon>
        <taxon>Bacillota</taxon>
        <taxon>Bacilli</taxon>
        <taxon>Bacillales</taxon>
        <taxon>Bacillaceae</taxon>
        <taxon>Alkalibacillus</taxon>
    </lineage>
</organism>
<evidence type="ECO:0000259" key="6">
    <source>
        <dbReference type="PROSITE" id="PS50126"/>
    </source>
</evidence>
<evidence type="ECO:0000256" key="1">
    <source>
        <dbReference type="ARBA" id="ARBA00001946"/>
    </source>
</evidence>
<accession>A0ABN0ZRX9</accession>
<keyword evidence="2" id="KW-0479">Metal-binding</keyword>
<dbReference type="PANTHER" id="PTHR30001:SF0">
    <property type="entry name" value="RIBONUCLEASE G"/>
    <property type="match status" value="1"/>
</dbReference>
<proteinExistence type="predicted"/>
<evidence type="ECO:0000313" key="8">
    <source>
        <dbReference type="Proteomes" id="UP001500740"/>
    </source>
</evidence>
<comment type="cofactor">
    <cofactor evidence="1">
        <name>Mg(2+)</name>
        <dbReference type="ChEBI" id="CHEBI:18420"/>
    </cofactor>
</comment>
<keyword evidence="5" id="KW-0694">RNA-binding</keyword>
<keyword evidence="3" id="KW-0378">Hydrolase</keyword>
<dbReference type="Gene3D" id="2.40.50.140">
    <property type="entry name" value="Nucleic acid-binding proteins"/>
    <property type="match status" value="1"/>
</dbReference>
<dbReference type="InterPro" id="IPR004659">
    <property type="entry name" value="RNase_E/G"/>
</dbReference>
<sequence>MRKIYLQKKTNHQLLYEFIDGTLENIKFQTASDLRIGDIASGVVHQVDQRLKACFVDIGQSELAYLPFDKIYNNQVHRGERLIFQVERLATNSKKLSLTTFVKVSDQYLVYSPFESSINISKKLSDEVQEQIRQRLSEIITREGIIVRTKAVNLTNSELHQSLEHLRQKWHTIKQSKQSKGIIYRSKDQFNQFIQFTPHNQIDEIIVDDQQVSQKLKIDNPELADQIYYDRQFYVHKPYHLTTIADKLTGRKVKMKNGAYLTIDRTEALTAIDVDFGSYLSHSGKNAPYMDINSQAAKECAKQLRLRNISGAIVIDFLNMKSKREQQQVSNIFREEANQDGVEVYIVGFTRLGMLEVTRKRMDENIYQFLGIDERTLIEDDEFKLKHLEEDLLAYDSNPDIECVHIEMTSGRLFNWKLKLNQLNELHRFEFECYISQNDTLHEPYKLYKIGDVDWLLSRAKEREINVDKLF</sequence>
<reference evidence="7 8" key="1">
    <citation type="journal article" date="2019" name="Int. J. Syst. Evol. Microbiol.">
        <title>The Global Catalogue of Microorganisms (GCM) 10K type strain sequencing project: providing services to taxonomists for standard genome sequencing and annotation.</title>
        <authorList>
            <consortium name="The Broad Institute Genomics Platform"/>
            <consortium name="The Broad Institute Genome Sequencing Center for Infectious Disease"/>
            <person name="Wu L."/>
            <person name="Ma J."/>
        </authorList>
    </citation>
    <scope>NUCLEOTIDE SEQUENCE [LARGE SCALE GENOMIC DNA]</scope>
    <source>
        <strain evidence="7 8">JCM 14193</strain>
    </source>
</reference>
<name>A0ABN0ZRX9_9BACI</name>
<evidence type="ECO:0000256" key="5">
    <source>
        <dbReference type="ARBA" id="ARBA00022884"/>
    </source>
</evidence>
<evidence type="ECO:0000256" key="4">
    <source>
        <dbReference type="ARBA" id="ARBA00022842"/>
    </source>
</evidence>
<dbReference type="EMBL" id="BAAACZ010000009">
    <property type="protein sequence ID" value="GAA0456893.1"/>
    <property type="molecule type" value="Genomic_DNA"/>
</dbReference>
<gene>
    <name evidence="7" type="ORF">GCM10008935_09770</name>
</gene>
<keyword evidence="8" id="KW-1185">Reference proteome</keyword>
<dbReference type="PROSITE" id="PS50126">
    <property type="entry name" value="S1"/>
    <property type="match status" value="1"/>
</dbReference>
<evidence type="ECO:0000256" key="2">
    <source>
        <dbReference type="ARBA" id="ARBA00022723"/>
    </source>
</evidence>